<gene>
    <name evidence="3" type="ORF">F53441_1459</name>
</gene>
<feature type="compositionally biased region" description="Polar residues" evidence="1">
    <location>
        <begin position="653"/>
        <end position="667"/>
    </location>
</feature>
<feature type="domain" description="DUF8004" evidence="2">
    <location>
        <begin position="182"/>
        <end position="272"/>
    </location>
</feature>
<feature type="region of interest" description="Disordered" evidence="1">
    <location>
        <begin position="558"/>
        <end position="674"/>
    </location>
</feature>
<sequence>MPTVMVNSRQSSLRFKAFVNGRMDGHRPTVKRWDGAARMCSEWDNIRRDPELWFRNGNCMVHLHAKGHSQRGPSFKVPFSALLDAQCYPLIQRFLVWEGVQQPNLRELMRWSQKNPTRKIELYIPPPSTVDRAQAFNYHLATRNFFAFVFRRSMVGYSLGGALIGLLHSLHEFRSGVDDNVSDMMEYFDEEGYLDMANQPNHALAILQLAECFQMKELYIRAFSHCVGMSEHLFENTGFQELKPITRKLIRKGHLELEYRMTRSSSMLRTFLDDELSEAHLSVAAGARAHLERFRSFLLSFYTSKLGYYPPTSSDPDNALFDPVILRIMREDFEALYDLLVDEQYTSSHSMPPTAHGGICTIQLVQSFDFEHGYDVLEHPLPLIPDSGGHNSRLPSWLPGRVSLRSDRKVTAHAALINASNLMKPGVAQNDLVRAYRRFEEDSIMSPNKADKLEKVSLVDARKVRWVLIYATYQVLRYATDTAAELHQMEINEAHYSLSALTQSLPPWDKPRDLDRMLRRQTQYVTSGPDWSVHPDDAAPDAFGKIEIKPDIDYFALTHRDRPQTQHDDRKMERRASMPSRPSRSNSFTQAISRSSTLRRSMRMFKSPASTPPQSITPPSRPTYHEIVVHGYGNGTNDVSLETDGSDSKSDNTGDASPESVETNDTLESPLDTPPLAEFYVEPIIPKDVKARRERRRDVMSMVARSMSGRVSKRSRPISAIFSDSSRYAEEVENRRHSMFPQPLRLKTPTDADEPYIVTEDADWAAMQTFMESPAELTSEDDDMMPAWEQYADLGGLTDMR</sequence>
<evidence type="ECO:0000313" key="4">
    <source>
        <dbReference type="Proteomes" id="UP000605986"/>
    </source>
</evidence>
<feature type="compositionally biased region" description="Basic and acidic residues" evidence="1">
    <location>
        <begin position="558"/>
        <end position="576"/>
    </location>
</feature>
<evidence type="ECO:0000256" key="1">
    <source>
        <dbReference type="SAM" id="MobiDB-lite"/>
    </source>
</evidence>
<dbReference type="EMBL" id="JAADJG010000060">
    <property type="protein sequence ID" value="KAF4456389.1"/>
    <property type="molecule type" value="Genomic_DNA"/>
</dbReference>
<comment type="caution">
    <text evidence="3">The sequence shown here is derived from an EMBL/GenBank/DDBJ whole genome shotgun (WGS) entry which is preliminary data.</text>
</comment>
<accession>A0A8H4NYY0</accession>
<dbReference type="PANTHER" id="PTHR39601:SF1">
    <property type="entry name" value="CHORIOGENIN HMINOR"/>
    <property type="match status" value="1"/>
</dbReference>
<name>A0A8H4NYY0_9HYPO</name>
<proteinExistence type="predicted"/>
<dbReference type="AlphaFoldDB" id="A0A8H4NYY0"/>
<dbReference type="Pfam" id="PF26013">
    <property type="entry name" value="DUF8004"/>
    <property type="match status" value="1"/>
</dbReference>
<evidence type="ECO:0000259" key="2">
    <source>
        <dbReference type="Pfam" id="PF26013"/>
    </source>
</evidence>
<feature type="compositionally biased region" description="Low complexity" evidence="1">
    <location>
        <begin position="577"/>
        <end position="599"/>
    </location>
</feature>
<dbReference type="Proteomes" id="UP000605986">
    <property type="component" value="Unassembled WGS sequence"/>
</dbReference>
<organism evidence="3 4">
    <name type="scientific">Fusarium austroafricanum</name>
    <dbReference type="NCBI Taxonomy" id="2364996"/>
    <lineage>
        <taxon>Eukaryota</taxon>
        <taxon>Fungi</taxon>
        <taxon>Dikarya</taxon>
        <taxon>Ascomycota</taxon>
        <taxon>Pezizomycotina</taxon>
        <taxon>Sordariomycetes</taxon>
        <taxon>Hypocreomycetidae</taxon>
        <taxon>Hypocreales</taxon>
        <taxon>Nectriaceae</taxon>
        <taxon>Fusarium</taxon>
        <taxon>Fusarium concolor species complex</taxon>
    </lineage>
</organism>
<reference evidence="3" key="1">
    <citation type="submission" date="2020-01" db="EMBL/GenBank/DDBJ databases">
        <title>Identification and distribution of gene clusters putatively required for synthesis of sphingolipid metabolism inhibitors in phylogenetically diverse species of the filamentous fungus Fusarium.</title>
        <authorList>
            <person name="Kim H.-S."/>
            <person name="Busman M."/>
            <person name="Brown D.W."/>
            <person name="Divon H."/>
            <person name="Uhlig S."/>
            <person name="Proctor R.H."/>
        </authorList>
    </citation>
    <scope>NUCLEOTIDE SEQUENCE</scope>
    <source>
        <strain evidence="3">NRRL 53441</strain>
    </source>
</reference>
<dbReference type="PANTHER" id="PTHR39601">
    <property type="entry name" value="CHORIOGENIN HMINOR"/>
    <property type="match status" value="1"/>
</dbReference>
<evidence type="ECO:0000313" key="3">
    <source>
        <dbReference type="EMBL" id="KAF4456389.1"/>
    </source>
</evidence>
<dbReference type="InterPro" id="IPR058317">
    <property type="entry name" value="DUF8004"/>
</dbReference>
<protein>
    <recommendedName>
        <fullName evidence="2">DUF8004 domain-containing protein</fullName>
    </recommendedName>
</protein>
<dbReference type="OrthoDB" id="4114825at2759"/>
<keyword evidence="4" id="KW-1185">Reference proteome</keyword>